<feature type="chain" id="PRO_5019076526" description="Galactose oxidase" evidence="5">
    <location>
        <begin position="27"/>
        <end position="466"/>
    </location>
</feature>
<dbReference type="SUPFAM" id="SSF117281">
    <property type="entry name" value="Kelch motif"/>
    <property type="match status" value="1"/>
</dbReference>
<keyword evidence="4" id="KW-0812">Transmembrane</keyword>
<evidence type="ECO:0000256" key="4">
    <source>
        <dbReference type="SAM" id="Phobius"/>
    </source>
</evidence>
<dbReference type="PANTHER" id="PTHR46376">
    <property type="entry name" value="LEUCINE-ZIPPER-LIKE TRANSCRIPTIONAL REGULATOR 1"/>
    <property type="match status" value="1"/>
</dbReference>
<evidence type="ECO:0000256" key="3">
    <source>
        <dbReference type="SAM" id="MobiDB-lite"/>
    </source>
</evidence>
<sequence length="466" mass="50336">MATSLTPKELLDFVVFMVLGATLVAADLGPRQYGCTFVYNNRFHVLGGEGVNSTTYDVFAYTEFPLDLTKGPPTWHPLSVNQTFLSSSRNSSATVIQPYLNPCVVSPNGTLIVGGNDWIGYDISKDRWLGPLNLVGNVSSRLYPSCIDWDSCWKPMVQVNDSLWIFQGLNTPGATNIYILNLTTFTWTTRQQHITNTSIPSAMNFTALYYLSPADLAISANGMIFMVGGVTQVNATNSQYNQIIWMFDLQSYSWVSSPTKLPTGVSRHHLFYHSPSNKLYVYPGVSGTGTLLKNSSTIPAKNMQVLSITHTGINASLLPATSTRIGGCAAQEGSTFVIYGGNNGTTIDDKFFIFDMAEAQWILKAPAVNQSNTSTPSSTVTSSGSVTPSILSSTNTEGGISDIAGNIIGGVILAVFVLLGVIVHYTRKRNPPEDQKSDSASVSDSATMYVNATQPWAADQASDNSQ</sequence>
<keyword evidence="5" id="KW-0732">Signal</keyword>
<evidence type="ECO:0008006" key="8">
    <source>
        <dbReference type="Google" id="ProtNLM"/>
    </source>
</evidence>
<evidence type="ECO:0000313" key="7">
    <source>
        <dbReference type="Proteomes" id="UP000274822"/>
    </source>
</evidence>
<evidence type="ECO:0000256" key="5">
    <source>
        <dbReference type="SAM" id="SignalP"/>
    </source>
</evidence>
<name>A0A433QZM5_9FUNG</name>
<dbReference type="InterPro" id="IPR015915">
    <property type="entry name" value="Kelch-typ_b-propeller"/>
</dbReference>
<dbReference type="PANTHER" id="PTHR46376:SF1">
    <property type="entry name" value="LEUCINE-ZIPPER-LIKE TRANSCRIPTIONAL REGULATOR 1"/>
    <property type="match status" value="1"/>
</dbReference>
<feature type="transmembrane region" description="Helical" evidence="4">
    <location>
        <begin position="403"/>
        <end position="426"/>
    </location>
</feature>
<evidence type="ECO:0000313" key="6">
    <source>
        <dbReference type="EMBL" id="RUS35228.1"/>
    </source>
</evidence>
<reference evidence="6 7" key="1">
    <citation type="journal article" date="2018" name="New Phytol.">
        <title>Phylogenomics of Endogonaceae and evolution of mycorrhizas within Mucoromycota.</title>
        <authorList>
            <person name="Chang Y."/>
            <person name="Desiro A."/>
            <person name="Na H."/>
            <person name="Sandor L."/>
            <person name="Lipzen A."/>
            <person name="Clum A."/>
            <person name="Barry K."/>
            <person name="Grigoriev I.V."/>
            <person name="Martin F.M."/>
            <person name="Stajich J.E."/>
            <person name="Smith M.E."/>
            <person name="Bonito G."/>
            <person name="Spatafora J.W."/>
        </authorList>
    </citation>
    <scope>NUCLEOTIDE SEQUENCE [LARGE SCALE GENOMIC DNA]</scope>
    <source>
        <strain evidence="6 7">AD002</strain>
    </source>
</reference>
<dbReference type="GO" id="GO:0005794">
    <property type="term" value="C:Golgi apparatus"/>
    <property type="evidence" value="ECO:0007669"/>
    <property type="project" value="TreeGrafter"/>
</dbReference>
<proteinExistence type="predicted"/>
<organism evidence="6 7">
    <name type="scientific">Jimgerdemannia flammicorona</name>
    <dbReference type="NCBI Taxonomy" id="994334"/>
    <lineage>
        <taxon>Eukaryota</taxon>
        <taxon>Fungi</taxon>
        <taxon>Fungi incertae sedis</taxon>
        <taxon>Mucoromycota</taxon>
        <taxon>Mucoromycotina</taxon>
        <taxon>Endogonomycetes</taxon>
        <taxon>Endogonales</taxon>
        <taxon>Endogonaceae</taxon>
        <taxon>Jimgerdemannia</taxon>
    </lineage>
</organism>
<keyword evidence="2" id="KW-0677">Repeat</keyword>
<evidence type="ECO:0000256" key="1">
    <source>
        <dbReference type="ARBA" id="ARBA00022441"/>
    </source>
</evidence>
<keyword evidence="1" id="KW-0880">Kelch repeat</keyword>
<feature type="compositionally biased region" description="Low complexity" evidence="3">
    <location>
        <begin position="371"/>
        <end position="388"/>
    </location>
</feature>
<dbReference type="AlphaFoldDB" id="A0A433QZM5"/>
<dbReference type="Proteomes" id="UP000274822">
    <property type="component" value="Unassembled WGS sequence"/>
</dbReference>
<keyword evidence="4" id="KW-1133">Transmembrane helix</keyword>
<gene>
    <name evidence="6" type="ORF">BC938DRAFT_473972</name>
</gene>
<dbReference type="EMBL" id="RBNJ01000169">
    <property type="protein sequence ID" value="RUS35228.1"/>
    <property type="molecule type" value="Genomic_DNA"/>
</dbReference>
<feature type="region of interest" description="Disordered" evidence="3">
    <location>
        <begin position="369"/>
        <end position="388"/>
    </location>
</feature>
<feature type="signal peptide" evidence="5">
    <location>
        <begin position="1"/>
        <end position="26"/>
    </location>
</feature>
<keyword evidence="4" id="KW-0472">Membrane</keyword>
<keyword evidence="7" id="KW-1185">Reference proteome</keyword>
<dbReference type="Gene3D" id="2.120.10.80">
    <property type="entry name" value="Kelch-type beta propeller"/>
    <property type="match status" value="1"/>
</dbReference>
<accession>A0A433QZM5</accession>
<comment type="caution">
    <text evidence="6">The sequence shown here is derived from an EMBL/GenBank/DDBJ whole genome shotgun (WGS) entry which is preliminary data.</text>
</comment>
<evidence type="ECO:0000256" key="2">
    <source>
        <dbReference type="ARBA" id="ARBA00022737"/>
    </source>
</evidence>
<protein>
    <recommendedName>
        <fullName evidence="8">Galactose oxidase</fullName>
    </recommendedName>
</protein>
<dbReference type="InterPro" id="IPR051568">
    <property type="entry name" value="LZTR1/Attractin"/>
</dbReference>